<dbReference type="InterPro" id="IPR005644">
    <property type="entry name" value="NolW-like"/>
</dbReference>
<evidence type="ECO:0000256" key="5">
    <source>
        <dbReference type="ARBA" id="ARBA00022692"/>
    </source>
</evidence>
<feature type="domain" description="NolW-like" evidence="11">
    <location>
        <begin position="144"/>
        <end position="202"/>
    </location>
</feature>
<dbReference type="PANTHER" id="PTHR30332:SF24">
    <property type="entry name" value="SECRETIN GSPD-RELATED"/>
    <property type="match status" value="1"/>
</dbReference>
<reference evidence="13" key="1">
    <citation type="submission" date="2018-06" db="EMBL/GenBank/DDBJ databases">
        <authorList>
            <person name="Zhirakovskaya E."/>
        </authorList>
    </citation>
    <scope>NUCLEOTIDE SEQUENCE</scope>
</reference>
<evidence type="ECO:0000256" key="7">
    <source>
        <dbReference type="ARBA" id="ARBA00022927"/>
    </source>
</evidence>
<evidence type="ECO:0000259" key="11">
    <source>
        <dbReference type="Pfam" id="PF03958"/>
    </source>
</evidence>
<feature type="domain" description="GspD-like N0" evidence="12">
    <location>
        <begin position="48"/>
        <end position="117"/>
    </location>
</feature>
<evidence type="ECO:0000256" key="8">
    <source>
        <dbReference type="ARBA" id="ARBA00023136"/>
    </source>
</evidence>
<dbReference type="Gene3D" id="3.30.1370.120">
    <property type="match status" value="3"/>
</dbReference>
<keyword evidence="9" id="KW-0998">Cell outer membrane</keyword>
<keyword evidence="5" id="KW-0812">Transmembrane</keyword>
<dbReference type="PANTHER" id="PTHR30332">
    <property type="entry name" value="PROBABLE GENERAL SECRETION PATHWAY PROTEIN D"/>
    <property type="match status" value="1"/>
</dbReference>
<dbReference type="InterPro" id="IPR049371">
    <property type="entry name" value="GspD-like_N0"/>
</dbReference>
<evidence type="ECO:0000256" key="6">
    <source>
        <dbReference type="ARBA" id="ARBA00022729"/>
    </source>
</evidence>
<dbReference type="InterPro" id="IPR050810">
    <property type="entry name" value="Bact_Secretion_Sys_Channel"/>
</dbReference>
<dbReference type="NCBIfam" id="TIGR02517">
    <property type="entry name" value="type_II_gspD"/>
    <property type="match status" value="1"/>
</dbReference>
<accession>A0A3B0ZJH1</accession>
<feature type="domain" description="NolW-like" evidence="11">
    <location>
        <begin position="207"/>
        <end position="271"/>
    </location>
</feature>
<dbReference type="PRINTS" id="PR00811">
    <property type="entry name" value="BCTERIALGSPD"/>
</dbReference>
<evidence type="ECO:0000256" key="1">
    <source>
        <dbReference type="ARBA" id="ARBA00004442"/>
    </source>
</evidence>
<keyword evidence="7" id="KW-0653">Protein transport</keyword>
<dbReference type="InterPro" id="IPR001775">
    <property type="entry name" value="GspD/PilQ"/>
</dbReference>
<dbReference type="Pfam" id="PF21305">
    <property type="entry name" value="type_II_gspD_N0"/>
    <property type="match status" value="1"/>
</dbReference>
<evidence type="ECO:0000313" key="13">
    <source>
        <dbReference type="EMBL" id="VAW91801.1"/>
    </source>
</evidence>
<comment type="subcellular location">
    <subcellularLocation>
        <location evidence="1">Cell outer membrane</location>
    </subcellularLocation>
</comment>
<sequence>MSVLFKKSFKIVAALTLLIAGQSLAVSAPSVSAKNVAVDNTAKQTYTLNFVDADINALINAVSRITGINFIIDPRVKGKVTIISNKEMPSEDVYQVFLSVLKVHGFAAVVGANVTKIVPEVNAKQDAIPFMNKRFYNGGDAFVTRVIEVRYIDAAQLVPILRPLVPQRGHLAAYPASNVLVISDSAANIMRLEKIIRRIDQATSDEVEVIPLEHATATEVVRIMQQLASLNPKQKKSINVIADDRTNSVLLGGPRASRVRTRALISHLDTPLEFSGNTHVIYLRNAVAKDMVPVLTGVSKSILTVGKGKKTATSSVGGIVIEAHESTNSLVISAPANVVRSLKTVIQRLDIRRAQVLVEAVIAEVSEESTRELGVQWAGGGSNSRQPVGLINFDNGYSAANLLLDTPPVASGLSLGVGDFIGTSRIGALIRALSADVGTNILSTPSLVTIDNKEAEIVVGQNVPFITGAFSGPGGGGANPTNPFTTIQRQDVGLTLKIKPQINEGNSIKLDVQQEVSSLSPSTVGADLITNKRSIKTTVMVEDGGIVVLGGLIEETLREDEQRVPVLGDIPILGLLFRYNKTTKVKTNLMVFIHPQIMKDAAMLKSLTNDKYNFIRAKQLAIRERGVKLMADDESPLLPEFKEFLTLPPAYDESTEAGTQILMPPVISGDVATTTDNAIRLPPSVAAKKAPRAVKGKEVGLTEVVPPTLNESSE</sequence>
<dbReference type="GO" id="GO:0015628">
    <property type="term" value="P:protein secretion by the type II secretion system"/>
    <property type="evidence" value="ECO:0007669"/>
    <property type="project" value="InterPro"/>
</dbReference>
<keyword evidence="6" id="KW-0732">Signal</keyword>
<evidence type="ECO:0000256" key="3">
    <source>
        <dbReference type="ARBA" id="ARBA00022448"/>
    </source>
</evidence>
<evidence type="ECO:0000259" key="12">
    <source>
        <dbReference type="Pfam" id="PF21305"/>
    </source>
</evidence>
<keyword evidence="8" id="KW-0472">Membrane</keyword>
<keyword evidence="3" id="KW-0813">Transport</keyword>
<dbReference type="Pfam" id="PF00263">
    <property type="entry name" value="Secretin"/>
    <property type="match status" value="1"/>
</dbReference>
<comment type="similarity">
    <text evidence="2">Belongs to the bacterial secretin family. GSP D subfamily.</text>
</comment>
<evidence type="ECO:0000259" key="10">
    <source>
        <dbReference type="Pfam" id="PF00263"/>
    </source>
</evidence>
<evidence type="ECO:0000256" key="9">
    <source>
        <dbReference type="ARBA" id="ARBA00023237"/>
    </source>
</evidence>
<protein>
    <submittedName>
        <fullName evidence="13">General secretion pathway protein D</fullName>
    </submittedName>
</protein>
<evidence type="ECO:0000256" key="4">
    <source>
        <dbReference type="ARBA" id="ARBA00022452"/>
    </source>
</evidence>
<dbReference type="Pfam" id="PF03958">
    <property type="entry name" value="Secretin_N"/>
    <property type="match status" value="3"/>
</dbReference>
<keyword evidence="4" id="KW-1134">Transmembrane beta strand</keyword>
<organism evidence="13">
    <name type="scientific">hydrothermal vent metagenome</name>
    <dbReference type="NCBI Taxonomy" id="652676"/>
    <lineage>
        <taxon>unclassified sequences</taxon>
        <taxon>metagenomes</taxon>
        <taxon>ecological metagenomes</taxon>
    </lineage>
</organism>
<evidence type="ECO:0000256" key="2">
    <source>
        <dbReference type="ARBA" id="ARBA00006980"/>
    </source>
</evidence>
<dbReference type="AlphaFoldDB" id="A0A3B0ZJH1"/>
<dbReference type="GO" id="GO:0015627">
    <property type="term" value="C:type II protein secretion system complex"/>
    <property type="evidence" value="ECO:0007669"/>
    <property type="project" value="InterPro"/>
</dbReference>
<feature type="domain" description="Type II/III secretion system secretin-like" evidence="10">
    <location>
        <begin position="433"/>
        <end position="599"/>
    </location>
</feature>
<gene>
    <name evidence="13" type="ORF">MNBD_GAMMA23-131</name>
</gene>
<dbReference type="GO" id="GO:0009279">
    <property type="term" value="C:cell outer membrane"/>
    <property type="evidence" value="ECO:0007669"/>
    <property type="project" value="UniProtKB-SubCell"/>
</dbReference>
<dbReference type="EMBL" id="UOFT01000016">
    <property type="protein sequence ID" value="VAW91801.1"/>
    <property type="molecule type" value="Genomic_DNA"/>
</dbReference>
<name>A0A3B0ZJH1_9ZZZZ</name>
<proteinExistence type="inferred from homology"/>
<dbReference type="InterPro" id="IPR013356">
    <property type="entry name" value="T2SS_GspD"/>
</dbReference>
<feature type="domain" description="NolW-like" evidence="11">
    <location>
        <begin position="278"/>
        <end position="355"/>
    </location>
</feature>
<dbReference type="InterPro" id="IPR004846">
    <property type="entry name" value="T2SS/T3SS_dom"/>
</dbReference>
<dbReference type="PRINTS" id="PR01032">
    <property type="entry name" value="PHAGEIV"/>
</dbReference>
<dbReference type="InterPro" id="IPR038591">
    <property type="entry name" value="NolW-like_sf"/>
</dbReference>